<feature type="signal peptide" evidence="2">
    <location>
        <begin position="1"/>
        <end position="21"/>
    </location>
</feature>
<evidence type="ECO:0000313" key="4">
    <source>
        <dbReference type="EMBL" id="NIJ15994.1"/>
    </source>
</evidence>
<feature type="domain" description="Peptidase A2" evidence="3">
    <location>
        <begin position="57"/>
        <end position="135"/>
    </location>
</feature>
<keyword evidence="5" id="KW-1185">Reference proteome</keyword>
<dbReference type="AlphaFoldDB" id="A0A846M7B3"/>
<evidence type="ECO:0000256" key="1">
    <source>
        <dbReference type="ARBA" id="ARBA00022801"/>
    </source>
</evidence>
<keyword evidence="4" id="KW-0645">Protease</keyword>
<dbReference type="PROSITE" id="PS50175">
    <property type="entry name" value="ASP_PROT_RETROV"/>
    <property type="match status" value="1"/>
</dbReference>
<name>A0A846M7B3_9SPHN</name>
<dbReference type="InterPro" id="IPR001995">
    <property type="entry name" value="Peptidase_A2_cat"/>
</dbReference>
<dbReference type="EMBL" id="JAASQR010000001">
    <property type="protein sequence ID" value="NIJ15994.1"/>
    <property type="molecule type" value="Genomic_DNA"/>
</dbReference>
<dbReference type="SUPFAM" id="SSF50630">
    <property type="entry name" value="Acid proteases"/>
    <property type="match status" value="1"/>
</dbReference>
<proteinExistence type="predicted"/>
<protein>
    <submittedName>
        <fullName evidence="4">Putative aspartyl protease</fullName>
    </submittedName>
</protein>
<dbReference type="RefSeq" id="WP_167302595.1">
    <property type="nucleotide sequence ID" value="NZ_JAASQR010000001.1"/>
</dbReference>
<dbReference type="Gene3D" id="2.40.70.10">
    <property type="entry name" value="Acid Proteases"/>
    <property type="match status" value="2"/>
</dbReference>
<dbReference type="InterPro" id="IPR021109">
    <property type="entry name" value="Peptidase_aspartic_dom_sf"/>
</dbReference>
<evidence type="ECO:0000259" key="3">
    <source>
        <dbReference type="PROSITE" id="PS50175"/>
    </source>
</evidence>
<dbReference type="Proteomes" id="UP000576821">
    <property type="component" value="Unassembled WGS sequence"/>
</dbReference>
<gene>
    <name evidence="4" type="ORF">FHS54_000943</name>
</gene>
<dbReference type="GO" id="GO:0004190">
    <property type="term" value="F:aspartic-type endopeptidase activity"/>
    <property type="evidence" value="ECO:0007669"/>
    <property type="project" value="InterPro"/>
</dbReference>
<keyword evidence="2" id="KW-0732">Signal</keyword>
<dbReference type="Pfam" id="PF13650">
    <property type="entry name" value="Asp_protease_2"/>
    <property type="match status" value="2"/>
</dbReference>
<feature type="chain" id="PRO_5032787967" evidence="2">
    <location>
        <begin position="22"/>
        <end position="319"/>
    </location>
</feature>
<organism evidence="4 5">
    <name type="scientific">Sphingobium vermicomposti</name>
    <dbReference type="NCBI Taxonomy" id="529005"/>
    <lineage>
        <taxon>Bacteria</taxon>
        <taxon>Pseudomonadati</taxon>
        <taxon>Pseudomonadota</taxon>
        <taxon>Alphaproteobacteria</taxon>
        <taxon>Sphingomonadales</taxon>
        <taxon>Sphingomonadaceae</taxon>
        <taxon>Sphingobium</taxon>
    </lineage>
</organism>
<dbReference type="CDD" id="cd05483">
    <property type="entry name" value="retropepsin_like_bacteria"/>
    <property type="match status" value="1"/>
</dbReference>
<keyword evidence="1" id="KW-0378">Hydrolase</keyword>
<evidence type="ECO:0000313" key="5">
    <source>
        <dbReference type="Proteomes" id="UP000576821"/>
    </source>
</evidence>
<dbReference type="PROSITE" id="PS00141">
    <property type="entry name" value="ASP_PROTEASE"/>
    <property type="match status" value="1"/>
</dbReference>
<sequence>MERLRSIAALTLLTFALPAMAQDEGPSPPDDIPAIVRTFPSDDRMTIPIHIDGKGPWNFIVDTGSQRTVISRDLAERLALPARQSVTIIGMAGKAQTRTVAVPRLQYGNVIVDNIEAPVLEADHLGAPGLLGLDSLHSRRLLINFRTSRMEIGNSRRAWRDPDAIIVEARRRKGQLILLHSDANGTKVNIILDTGTRLSVGNLALMDKLIRKKRAPGLAPVSLLSVTGEMLDGLLGRVRQIRMGPIVMKDLLVMFADAPPFAELGLQDRPALLLGMDALQTFDRIAIDFGRGKVDFLLPDGSALDRQQLAAKGDDAIPR</sequence>
<reference evidence="4 5" key="1">
    <citation type="submission" date="2020-03" db="EMBL/GenBank/DDBJ databases">
        <title>Genomic Encyclopedia of Type Strains, Phase IV (KMG-IV): sequencing the most valuable type-strain genomes for metagenomic binning, comparative biology and taxonomic classification.</title>
        <authorList>
            <person name="Goeker M."/>
        </authorList>
    </citation>
    <scope>NUCLEOTIDE SEQUENCE [LARGE SCALE GENOMIC DNA]</scope>
    <source>
        <strain evidence="4 5">DSM 21299</strain>
    </source>
</reference>
<evidence type="ECO:0000256" key="2">
    <source>
        <dbReference type="SAM" id="SignalP"/>
    </source>
</evidence>
<accession>A0A846M7B3</accession>
<dbReference type="InterPro" id="IPR034122">
    <property type="entry name" value="Retropepsin-like_bacterial"/>
</dbReference>
<dbReference type="InterPro" id="IPR001969">
    <property type="entry name" value="Aspartic_peptidase_AS"/>
</dbReference>
<dbReference type="GO" id="GO:0006508">
    <property type="term" value="P:proteolysis"/>
    <property type="evidence" value="ECO:0007669"/>
    <property type="project" value="UniProtKB-KW"/>
</dbReference>
<comment type="caution">
    <text evidence="4">The sequence shown here is derived from an EMBL/GenBank/DDBJ whole genome shotgun (WGS) entry which is preliminary data.</text>
</comment>